<dbReference type="Gene3D" id="3.40.50.300">
    <property type="entry name" value="P-loop containing nucleotide triphosphate hydrolases"/>
    <property type="match status" value="1"/>
</dbReference>
<dbReference type="InterPro" id="IPR050168">
    <property type="entry name" value="AAA_ATPase_domain"/>
</dbReference>
<organism evidence="3 4">
    <name type="scientific">Mycolicibacterium fortuitum</name>
    <name type="common">Mycobacterium fortuitum</name>
    <dbReference type="NCBI Taxonomy" id="1766"/>
    <lineage>
        <taxon>Bacteria</taxon>
        <taxon>Bacillati</taxon>
        <taxon>Actinomycetota</taxon>
        <taxon>Actinomycetes</taxon>
        <taxon>Mycobacteriales</taxon>
        <taxon>Mycobacteriaceae</taxon>
        <taxon>Mycolicibacterium</taxon>
    </lineage>
</organism>
<dbReference type="PANTHER" id="PTHR23077">
    <property type="entry name" value="AAA-FAMILY ATPASE"/>
    <property type="match status" value="1"/>
</dbReference>
<proteinExistence type="predicted"/>
<dbReference type="Proteomes" id="UP000255389">
    <property type="component" value="Unassembled WGS sequence"/>
</dbReference>
<dbReference type="PANTHER" id="PTHR23077:SF171">
    <property type="entry name" value="NUCLEAR VALOSIN-CONTAINING PROTEIN-LIKE"/>
    <property type="match status" value="1"/>
</dbReference>
<evidence type="ECO:0000256" key="1">
    <source>
        <dbReference type="ARBA" id="ARBA00022741"/>
    </source>
</evidence>
<evidence type="ECO:0000313" key="3">
    <source>
        <dbReference type="EMBL" id="SUA02494.1"/>
    </source>
</evidence>
<dbReference type="GO" id="GO:0016887">
    <property type="term" value="F:ATP hydrolysis activity"/>
    <property type="evidence" value="ECO:0007669"/>
    <property type="project" value="TreeGrafter"/>
</dbReference>
<dbReference type="EMBL" id="UGQY01000004">
    <property type="protein sequence ID" value="SUA02494.1"/>
    <property type="molecule type" value="Genomic_DNA"/>
</dbReference>
<reference evidence="3 4" key="1">
    <citation type="submission" date="2018-06" db="EMBL/GenBank/DDBJ databases">
        <authorList>
            <consortium name="Pathogen Informatics"/>
            <person name="Doyle S."/>
        </authorList>
    </citation>
    <scope>NUCLEOTIDE SEQUENCE [LARGE SCALE GENOMIC DNA]</scope>
    <source>
        <strain evidence="3 4">NCTC1542</strain>
    </source>
</reference>
<gene>
    <name evidence="3" type="ORF">NCTC1542_03962</name>
</gene>
<accession>A0A378UWC8</accession>
<dbReference type="InterPro" id="IPR027417">
    <property type="entry name" value="P-loop_NTPase"/>
</dbReference>
<dbReference type="AlphaFoldDB" id="A0A378UWC8"/>
<evidence type="ECO:0000256" key="2">
    <source>
        <dbReference type="ARBA" id="ARBA00022840"/>
    </source>
</evidence>
<dbReference type="GO" id="GO:0005524">
    <property type="term" value="F:ATP binding"/>
    <property type="evidence" value="ECO:0007669"/>
    <property type="project" value="UniProtKB-KW"/>
</dbReference>
<sequence length="99" mass="10430">MAGRPDRGTDRDPALVEVGAEEVSVGSVTLDDVGDMVETKQALTEAVLWPLQHPDTFQRLGVDRPGCTALRTAGCGKTFLVRALASSGKLSVHAVKVLS</sequence>
<evidence type="ECO:0000313" key="4">
    <source>
        <dbReference type="Proteomes" id="UP000255389"/>
    </source>
</evidence>
<dbReference type="SUPFAM" id="SSF52540">
    <property type="entry name" value="P-loop containing nucleoside triphosphate hydrolases"/>
    <property type="match status" value="1"/>
</dbReference>
<protein>
    <submittedName>
        <fullName evidence="3">Putative ATPase</fullName>
    </submittedName>
</protein>
<keyword evidence="1" id="KW-0547">Nucleotide-binding</keyword>
<name>A0A378UWC8_MYCFO</name>
<keyword evidence="2" id="KW-0067">ATP-binding</keyword>